<gene>
    <name evidence="1" type="ORF">HMPREF1065_02966</name>
</gene>
<sequence length="111" mass="13362">MNYFYEDLSRLPILYQSMLPARKMQILSDVKCSTKDTYEYYLKSLKSSLRYKRKGKTPGFIDFILIEHDNRIKTSHKFFYVKILNGIIDLLIKVEPVYLLMGIPQYFRFMK</sequence>
<accession>I9FR27</accession>
<proteinExistence type="predicted"/>
<protein>
    <submittedName>
        <fullName evidence="1">Uncharacterized protein</fullName>
    </submittedName>
</protein>
<dbReference type="HOGENOM" id="CLU_2153216_0_0_10"/>
<dbReference type="AlphaFoldDB" id="I9FR27"/>
<name>I9FR27_9BACT</name>
<dbReference type="Proteomes" id="UP000004019">
    <property type="component" value="Unassembled WGS sequence"/>
</dbReference>
<evidence type="ECO:0000313" key="2">
    <source>
        <dbReference type="Proteomes" id="UP000004019"/>
    </source>
</evidence>
<reference evidence="1 2" key="1">
    <citation type="submission" date="2012-02" db="EMBL/GenBank/DDBJ databases">
        <title>The Genome Sequence of Bacteroides dorei CL03T12C01.</title>
        <authorList>
            <consortium name="The Broad Institute Genome Sequencing Platform"/>
            <person name="Earl A."/>
            <person name="Ward D."/>
            <person name="Feldgarden M."/>
            <person name="Gevers D."/>
            <person name="Zitomersky N.L."/>
            <person name="Coyne M.J."/>
            <person name="Comstock L.E."/>
            <person name="Young S.K."/>
            <person name="Zeng Q."/>
            <person name="Gargeya S."/>
            <person name="Fitzgerald M."/>
            <person name="Haas B."/>
            <person name="Abouelleil A."/>
            <person name="Alvarado L."/>
            <person name="Arachchi H.M."/>
            <person name="Berlin A."/>
            <person name="Chapman S.B."/>
            <person name="Gearin G."/>
            <person name="Goldberg J."/>
            <person name="Griggs A."/>
            <person name="Gujja S."/>
            <person name="Hansen M."/>
            <person name="Heiman D."/>
            <person name="Howarth C."/>
            <person name="Larimer J."/>
            <person name="Lui A."/>
            <person name="MacDonald P.J.P."/>
            <person name="McCowen C."/>
            <person name="Montmayeur A."/>
            <person name="Murphy C."/>
            <person name="Neiman D."/>
            <person name="Pearson M."/>
            <person name="Priest M."/>
            <person name="Roberts A."/>
            <person name="Saif S."/>
            <person name="Shea T."/>
            <person name="Sisk P."/>
            <person name="Stolte C."/>
            <person name="Sykes S."/>
            <person name="Wortman J."/>
            <person name="Nusbaum C."/>
            <person name="Birren B."/>
        </authorList>
    </citation>
    <scope>NUCLEOTIDE SEQUENCE [LARGE SCALE GENOMIC DNA]</scope>
    <source>
        <strain evidence="1 2">CL03T12C01</strain>
    </source>
</reference>
<dbReference type="EMBL" id="AGXI01000019">
    <property type="protein sequence ID" value="EIY36144.1"/>
    <property type="molecule type" value="Genomic_DNA"/>
</dbReference>
<evidence type="ECO:0000313" key="1">
    <source>
        <dbReference type="EMBL" id="EIY36144.1"/>
    </source>
</evidence>
<organism evidence="1 2">
    <name type="scientific">Phocaeicola dorei CL03T12C01</name>
    <dbReference type="NCBI Taxonomy" id="997877"/>
    <lineage>
        <taxon>Bacteria</taxon>
        <taxon>Pseudomonadati</taxon>
        <taxon>Bacteroidota</taxon>
        <taxon>Bacteroidia</taxon>
        <taxon>Bacteroidales</taxon>
        <taxon>Bacteroidaceae</taxon>
        <taxon>Phocaeicola</taxon>
    </lineage>
</organism>
<comment type="caution">
    <text evidence="1">The sequence shown here is derived from an EMBL/GenBank/DDBJ whole genome shotgun (WGS) entry which is preliminary data.</text>
</comment>